<accession>A0A4Y7Q988</accession>
<evidence type="ECO:0000256" key="1">
    <source>
        <dbReference type="SAM" id="MobiDB-lite"/>
    </source>
</evidence>
<sequence length="878" mass="91919">MAGSNASISEFTFTIDDTSPQVVYSPPSFTDTTPGTAQPDHGIDAGWTPFFNGTGYDAYPGQPGVGESLHVTARDGASFSLTFTGTGIQLFGIAFQSSYSISLDSIPPFFPSPPSSSSSSSSSSPSSSASSSAPVPSPSIFTAGFSSTAYSTNVLSGAQPLDPAQTVLASITGLEQGNHTVTLVAFTNNTNGVGHPNSVVLFDRAVVSVHVEAMGSTASASETTIDDTMIQFTGSWTFVNSSSPGAYILPPPPSSSSSSSSSSSPSTGIQINNTYHITQTRGDIAEFTFCGTSIQLDGLLNSTAGLYNVTLSPTNTSITTTNTTTAFSSNKNNITITQQLNASFPFLTPATLFYASGLDPNTSYHLLVTNLEDKTLAIDGLRITGFKEGYISQPSASSSPVSSLSGTLPHSAIIAISVAAFLGLILAALFASLLLWWHRRTARRKRRLRIAANIAGTQRGSTVITSRRKGKEREQVNLDGDVVDISPGMAEVGTFYGFGGEESESGHGHANKDNEGMEISPTSEVEVVTLASLPPMTFAPSPQPPNGKNGNGNKTLTVTGLPRALPMPPTSSPFGLHFQLPPVPNTNEGGFLVPPIVARSGGGASGTRDLKGKQKDPEARFSFLDLASSAASSVRAASRRSRSSRGSRGSRRTSSHSKSQYSSSPHTGDSLALSVDPALHPEGIGLAITTAELSPRHPYSFADTPLPPTGGIQPQQQQQPRDNRSSPTDSLPLTVSDIQFRAEAESTSAEFDNNRWSNGGIHPGRMPHPPLPGQPAPPRPPRLRPTPSSVSATAHGNGHGRSQSADRPSVIAQMIQERRLARAQAEASGSQAPSRQGDSTPDPGTSGSERARSREGGKYKGLGLILGRKIKRKPPPDD</sequence>
<evidence type="ECO:0000256" key="2">
    <source>
        <dbReference type="SAM" id="Phobius"/>
    </source>
</evidence>
<dbReference type="STRING" id="50990.A0A4Y7Q988"/>
<feature type="compositionally biased region" description="Basic residues" evidence="1">
    <location>
        <begin position="868"/>
        <end position="878"/>
    </location>
</feature>
<feature type="region of interest" description="Disordered" evidence="1">
    <location>
        <begin position="744"/>
        <end position="878"/>
    </location>
</feature>
<feature type="compositionally biased region" description="Polar residues" evidence="1">
    <location>
        <begin position="788"/>
        <end position="806"/>
    </location>
</feature>
<name>A0A4Y7Q988_9AGAM</name>
<evidence type="ECO:0000313" key="3">
    <source>
        <dbReference type="EMBL" id="TDL24223.1"/>
    </source>
</evidence>
<dbReference type="Gene3D" id="2.60.120.260">
    <property type="entry name" value="Galactose-binding domain-like"/>
    <property type="match status" value="2"/>
</dbReference>
<feature type="compositionally biased region" description="Polar residues" evidence="1">
    <location>
        <begin position="828"/>
        <end position="848"/>
    </location>
</feature>
<feature type="compositionally biased region" description="Pro residues" evidence="1">
    <location>
        <begin position="766"/>
        <end position="784"/>
    </location>
</feature>
<feature type="region of interest" description="Disordered" evidence="1">
    <location>
        <begin position="112"/>
        <end position="135"/>
    </location>
</feature>
<dbReference type="AlphaFoldDB" id="A0A4Y7Q988"/>
<feature type="transmembrane region" description="Helical" evidence="2">
    <location>
        <begin position="412"/>
        <end position="437"/>
    </location>
</feature>
<feature type="compositionally biased region" description="Polar residues" evidence="1">
    <location>
        <begin position="745"/>
        <end position="757"/>
    </location>
</feature>
<feature type="compositionally biased region" description="Basic and acidic residues" evidence="1">
    <location>
        <begin position="849"/>
        <end position="858"/>
    </location>
</feature>
<keyword evidence="2" id="KW-1133">Transmembrane helix</keyword>
<feature type="compositionally biased region" description="Low complexity" evidence="1">
    <location>
        <begin position="115"/>
        <end position="134"/>
    </location>
</feature>
<feature type="compositionally biased region" description="Basic residues" evidence="1">
    <location>
        <begin position="637"/>
        <end position="655"/>
    </location>
</feature>
<gene>
    <name evidence="3" type="ORF">BD410DRAFT_838270</name>
</gene>
<dbReference type="VEuPathDB" id="FungiDB:BD410DRAFT_838270"/>
<dbReference type="Proteomes" id="UP000294933">
    <property type="component" value="Unassembled WGS sequence"/>
</dbReference>
<dbReference type="InterPro" id="IPR039715">
    <property type="entry name" value="ZCCHC10"/>
</dbReference>
<dbReference type="OrthoDB" id="2576334at2759"/>
<keyword evidence="2" id="KW-0472">Membrane</keyword>
<dbReference type="PANTHER" id="PTHR13491:SF0">
    <property type="entry name" value="ZINC FINGER CCHC DOMAIN-CONTAINING PROTEIN 10"/>
    <property type="match status" value="1"/>
</dbReference>
<proteinExistence type="predicted"/>
<reference evidence="3 4" key="1">
    <citation type="submission" date="2018-06" db="EMBL/GenBank/DDBJ databases">
        <title>A transcriptomic atlas of mushroom development highlights an independent origin of complex multicellularity.</title>
        <authorList>
            <consortium name="DOE Joint Genome Institute"/>
            <person name="Krizsan K."/>
            <person name="Almasi E."/>
            <person name="Merenyi Z."/>
            <person name="Sahu N."/>
            <person name="Viragh M."/>
            <person name="Koszo T."/>
            <person name="Mondo S."/>
            <person name="Kiss B."/>
            <person name="Balint B."/>
            <person name="Kues U."/>
            <person name="Barry K."/>
            <person name="Hegedus J.C."/>
            <person name="Henrissat B."/>
            <person name="Johnson J."/>
            <person name="Lipzen A."/>
            <person name="Ohm R."/>
            <person name="Nagy I."/>
            <person name="Pangilinan J."/>
            <person name="Yan J."/>
            <person name="Xiong Y."/>
            <person name="Grigoriev I.V."/>
            <person name="Hibbett D.S."/>
            <person name="Nagy L.G."/>
        </authorList>
    </citation>
    <scope>NUCLEOTIDE SEQUENCE [LARGE SCALE GENOMIC DNA]</scope>
    <source>
        <strain evidence="3 4">SZMC22713</strain>
    </source>
</reference>
<evidence type="ECO:0000313" key="4">
    <source>
        <dbReference type="Proteomes" id="UP000294933"/>
    </source>
</evidence>
<dbReference type="PANTHER" id="PTHR13491">
    <property type="entry name" value="ZCCHC10 PROTEIN"/>
    <property type="match status" value="1"/>
</dbReference>
<feature type="region of interest" description="Disordered" evidence="1">
    <location>
        <begin position="593"/>
        <end position="616"/>
    </location>
</feature>
<dbReference type="EMBL" id="ML170167">
    <property type="protein sequence ID" value="TDL24223.1"/>
    <property type="molecule type" value="Genomic_DNA"/>
</dbReference>
<protein>
    <submittedName>
        <fullName evidence="3">Uncharacterized protein</fullName>
    </submittedName>
</protein>
<feature type="region of interest" description="Disordered" evidence="1">
    <location>
        <begin position="632"/>
        <end position="676"/>
    </location>
</feature>
<keyword evidence="2" id="KW-0812">Transmembrane</keyword>
<keyword evidence="4" id="KW-1185">Reference proteome</keyword>
<organism evidence="3 4">
    <name type="scientific">Rickenella mellea</name>
    <dbReference type="NCBI Taxonomy" id="50990"/>
    <lineage>
        <taxon>Eukaryota</taxon>
        <taxon>Fungi</taxon>
        <taxon>Dikarya</taxon>
        <taxon>Basidiomycota</taxon>
        <taxon>Agaricomycotina</taxon>
        <taxon>Agaricomycetes</taxon>
        <taxon>Hymenochaetales</taxon>
        <taxon>Rickenellaceae</taxon>
        <taxon>Rickenella</taxon>
    </lineage>
</organism>
<feature type="region of interest" description="Disordered" evidence="1">
    <location>
        <begin position="534"/>
        <end position="561"/>
    </location>
</feature>
<feature type="region of interest" description="Disordered" evidence="1">
    <location>
        <begin position="696"/>
        <end position="732"/>
    </location>
</feature>
<feature type="compositionally biased region" description="Low complexity" evidence="1">
    <location>
        <begin position="546"/>
        <end position="561"/>
    </location>
</feature>